<keyword evidence="4" id="KW-0862">Zinc</keyword>
<evidence type="ECO:0000256" key="5">
    <source>
        <dbReference type="PROSITE-ProRule" id="PRU00042"/>
    </source>
</evidence>
<sequence>MQASDQDYITDIDVQHPSPELNQFNDLDFATFPTTPPYNTNPSYHGSPYSGASELSYNADDTASYIFEDTFSNSGYDPVEYDAPGQSSLFMQDAGFGPGLNMSSFMYNDYSSPSSNGGADSANEDMRSRASSVSSNPNSAQPQANISPSPRLEVAQTFENMRFDSPHWNTPPLPQRQEPSFRDNKPQSPPRLLMPENTSPTPFSQAPPTINAPDGDSDPMAGGPMLQIVPATPVSGIVASHHGHPFQSRLESLPQGSSLNSQHGAASGVAWDRSASSSNDTLGASFNPDPYQYGNNSRPQDAVRGASASPGLSSTSLLNTHAPSSSGSNDLDRMDQAGQDNTAGHAMSNGFLFPSTMSMQRIRSKSDTSLEPPNWSTGPSGAYGQNESAVEDGTVNMHDVHGPATRTQTQNQHPQQPQLNHSFTFGPPTSTTAGNNPGALGSPPNGYLSPDMSLGAGMSLRRSKSDSNGRPGHVRQSRSEDIRGGSLASPPQSGAMGSNLGSPPLAHQGHSHSQSQTSFIFPPTAQQEYLSRQQYLSPNPAPEPRIRGHWRRASSGSRSERGVSVGSADGFLDIGMGGYAGAGAGAVDGQGHWSGASSVRASPYPSPNASPRVRYDDLPPGLDPASVSLGPGPAGMGAMGMVGAHVGGGIGMGAQGPVGAHAPVTVSKPNVTTGRTANASHKRRKQEATFVCPVPGCGSTFTRSFNLKGHIRSHNEEKPFQCHWPGCGKGFARQHDCKRHEQLHTNYRPFTCDGCSKQFARMDALNRHLRSEGGTDCQRALESGGGGAGAEGQNTPGSGKPPSLPLPKMEEGAPTAWTANGAVAL</sequence>
<feature type="compositionally biased region" description="Low complexity" evidence="6">
    <location>
        <begin position="507"/>
        <end position="516"/>
    </location>
</feature>
<protein>
    <recommendedName>
        <fullName evidence="7">C2H2-type domain-containing protein</fullName>
    </recommendedName>
</protein>
<feature type="domain" description="C2H2-type" evidence="7">
    <location>
        <begin position="720"/>
        <end position="749"/>
    </location>
</feature>
<evidence type="ECO:0000256" key="1">
    <source>
        <dbReference type="ARBA" id="ARBA00022723"/>
    </source>
</evidence>
<evidence type="ECO:0000256" key="2">
    <source>
        <dbReference type="ARBA" id="ARBA00022737"/>
    </source>
</evidence>
<name>A0ABR3JBR6_9AGAR</name>
<keyword evidence="2" id="KW-0677">Repeat</keyword>
<feature type="domain" description="C2H2-type" evidence="7">
    <location>
        <begin position="750"/>
        <end position="777"/>
    </location>
</feature>
<dbReference type="Proteomes" id="UP001556367">
    <property type="component" value="Unassembled WGS sequence"/>
</dbReference>
<feature type="compositionally biased region" description="Polar residues" evidence="6">
    <location>
        <begin position="355"/>
        <end position="388"/>
    </location>
</feature>
<comment type="caution">
    <text evidence="8">The sequence shown here is derived from an EMBL/GenBank/DDBJ whole genome shotgun (WGS) entry which is preliminary data.</text>
</comment>
<evidence type="ECO:0000313" key="9">
    <source>
        <dbReference type="Proteomes" id="UP001556367"/>
    </source>
</evidence>
<feature type="region of interest" description="Disordered" evidence="6">
    <location>
        <begin position="595"/>
        <end position="625"/>
    </location>
</feature>
<feature type="domain" description="C2H2-type" evidence="7">
    <location>
        <begin position="690"/>
        <end position="719"/>
    </location>
</feature>
<dbReference type="Gene3D" id="3.30.160.60">
    <property type="entry name" value="Classic Zinc Finger"/>
    <property type="match status" value="3"/>
</dbReference>
<dbReference type="InterPro" id="IPR013087">
    <property type="entry name" value="Znf_C2H2_type"/>
</dbReference>
<keyword evidence="9" id="KW-1185">Reference proteome</keyword>
<feature type="compositionally biased region" description="Polar residues" evidence="6">
    <location>
        <begin position="196"/>
        <end position="208"/>
    </location>
</feature>
<dbReference type="InterPro" id="IPR050329">
    <property type="entry name" value="GLI_C2H2-zinc-finger"/>
</dbReference>
<accession>A0ABR3JBR6</accession>
<feature type="compositionally biased region" description="Polar residues" evidence="6">
    <location>
        <begin position="667"/>
        <end position="679"/>
    </location>
</feature>
<feature type="compositionally biased region" description="Low complexity" evidence="6">
    <location>
        <begin position="407"/>
        <end position="421"/>
    </location>
</feature>
<feature type="region of interest" description="Disordered" evidence="6">
    <location>
        <begin position="535"/>
        <end position="565"/>
    </location>
</feature>
<evidence type="ECO:0000259" key="7">
    <source>
        <dbReference type="PROSITE" id="PS50157"/>
    </source>
</evidence>
<evidence type="ECO:0000256" key="4">
    <source>
        <dbReference type="ARBA" id="ARBA00022833"/>
    </source>
</evidence>
<evidence type="ECO:0000313" key="8">
    <source>
        <dbReference type="EMBL" id="KAL0953134.1"/>
    </source>
</evidence>
<dbReference type="InterPro" id="IPR036236">
    <property type="entry name" value="Znf_C2H2_sf"/>
</dbReference>
<dbReference type="PANTHER" id="PTHR19818">
    <property type="entry name" value="ZINC FINGER PROTEIN ZIC AND GLI"/>
    <property type="match status" value="1"/>
</dbReference>
<feature type="region of interest" description="Disordered" evidence="6">
    <location>
        <begin position="163"/>
        <end position="517"/>
    </location>
</feature>
<dbReference type="PROSITE" id="PS00028">
    <property type="entry name" value="ZINC_FINGER_C2H2_1"/>
    <property type="match status" value="2"/>
</dbReference>
<gene>
    <name evidence="8" type="ORF">HGRIS_004402</name>
</gene>
<dbReference type="PROSITE" id="PS50157">
    <property type="entry name" value="ZINC_FINGER_C2H2_2"/>
    <property type="match status" value="3"/>
</dbReference>
<feature type="region of interest" description="Disordered" evidence="6">
    <location>
        <begin position="662"/>
        <end position="684"/>
    </location>
</feature>
<feature type="compositionally biased region" description="Polar residues" evidence="6">
    <location>
        <begin position="310"/>
        <end position="329"/>
    </location>
</feature>
<feature type="region of interest" description="Disordered" evidence="6">
    <location>
        <begin position="775"/>
        <end position="825"/>
    </location>
</feature>
<keyword evidence="3 5" id="KW-0863">Zinc-finger</keyword>
<evidence type="ECO:0000256" key="6">
    <source>
        <dbReference type="SAM" id="MobiDB-lite"/>
    </source>
</evidence>
<reference evidence="9" key="1">
    <citation type="submission" date="2024-06" db="EMBL/GenBank/DDBJ databases">
        <title>Multi-omics analyses provide insights into the biosynthesis of the anticancer antibiotic pleurotin in Hohenbuehelia grisea.</title>
        <authorList>
            <person name="Weaver J.A."/>
            <person name="Alberti F."/>
        </authorList>
    </citation>
    <scope>NUCLEOTIDE SEQUENCE [LARGE SCALE GENOMIC DNA]</scope>
    <source>
        <strain evidence="9">T-177</strain>
    </source>
</reference>
<feature type="compositionally biased region" description="Polar residues" evidence="6">
    <location>
        <begin position="254"/>
        <end position="264"/>
    </location>
</feature>
<feature type="compositionally biased region" description="Low complexity" evidence="6">
    <location>
        <begin position="129"/>
        <end position="143"/>
    </location>
</feature>
<dbReference type="PANTHER" id="PTHR19818:SF139">
    <property type="entry name" value="PAIR-RULE PROTEIN ODD-PAIRED"/>
    <property type="match status" value="1"/>
</dbReference>
<feature type="compositionally biased region" description="Polar residues" evidence="6">
    <location>
        <begin position="489"/>
        <end position="501"/>
    </location>
</feature>
<evidence type="ECO:0000256" key="3">
    <source>
        <dbReference type="ARBA" id="ARBA00022771"/>
    </source>
</evidence>
<dbReference type="Pfam" id="PF00096">
    <property type="entry name" value="zf-C2H2"/>
    <property type="match status" value="2"/>
</dbReference>
<feature type="compositionally biased region" description="Low complexity" evidence="6">
    <location>
        <begin position="553"/>
        <end position="565"/>
    </location>
</feature>
<feature type="compositionally biased region" description="Polar residues" evidence="6">
    <location>
        <begin position="274"/>
        <end position="284"/>
    </location>
</feature>
<organism evidence="8 9">
    <name type="scientific">Hohenbuehelia grisea</name>
    <dbReference type="NCBI Taxonomy" id="104357"/>
    <lineage>
        <taxon>Eukaryota</taxon>
        <taxon>Fungi</taxon>
        <taxon>Dikarya</taxon>
        <taxon>Basidiomycota</taxon>
        <taxon>Agaricomycotina</taxon>
        <taxon>Agaricomycetes</taxon>
        <taxon>Agaricomycetidae</taxon>
        <taxon>Agaricales</taxon>
        <taxon>Pleurotineae</taxon>
        <taxon>Pleurotaceae</taxon>
        <taxon>Hohenbuehelia</taxon>
    </lineage>
</organism>
<proteinExistence type="predicted"/>
<dbReference type="SMART" id="SM00355">
    <property type="entry name" value="ZnF_C2H2"/>
    <property type="match status" value="3"/>
</dbReference>
<keyword evidence="1" id="KW-0479">Metal-binding</keyword>
<dbReference type="EMBL" id="JASNQZ010000008">
    <property type="protein sequence ID" value="KAL0953134.1"/>
    <property type="molecule type" value="Genomic_DNA"/>
</dbReference>
<dbReference type="SUPFAM" id="SSF57667">
    <property type="entry name" value="beta-beta-alpha zinc fingers"/>
    <property type="match status" value="3"/>
</dbReference>
<feature type="region of interest" description="Disordered" evidence="6">
    <location>
        <begin position="111"/>
        <end position="150"/>
    </location>
</feature>